<keyword evidence="2" id="KW-1185">Reference proteome</keyword>
<dbReference type="AlphaFoldDB" id="A0A3D9RXL8"/>
<dbReference type="EMBL" id="QTTN01000014">
    <property type="protein sequence ID" value="REE84567.1"/>
    <property type="molecule type" value="Genomic_DNA"/>
</dbReference>
<dbReference type="SUPFAM" id="SSF46689">
    <property type="entry name" value="Homeodomain-like"/>
    <property type="match status" value="1"/>
</dbReference>
<organism evidence="1 2">
    <name type="scientific">Paenibacillus taihuensis</name>
    <dbReference type="NCBI Taxonomy" id="1156355"/>
    <lineage>
        <taxon>Bacteria</taxon>
        <taxon>Bacillati</taxon>
        <taxon>Bacillota</taxon>
        <taxon>Bacilli</taxon>
        <taxon>Bacillales</taxon>
        <taxon>Paenibacillaceae</taxon>
        <taxon>Paenibacillus</taxon>
    </lineage>
</organism>
<dbReference type="Proteomes" id="UP000256304">
    <property type="component" value="Unassembled WGS sequence"/>
</dbReference>
<evidence type="ECO:0000313" key="2">
    <source>
        <dbReference type="Proteomes" id="UP000256304"/>
    </source>
</evidence>
<name>A0A3D9RXL8_9BACL</name>
<protein>
    <submittedName>
        <fullName evidence="1">Homeodomain-like domain-containing protein</fullName>
    </submittedName>
</protein>
<gene>
    <name evidence="1" type="ORF">A8990_114102</name>
</gene>
<sequence>MDNNKASEKRNLLSEDEEIRRMTELREKGRADQIAQFEFLLEKQLEKQQLETAKKMLEKGYTSSEVSEILDVSEQTIQRWFESEMDSLAVIRSIASEGFRTGWKAGRKSSSQATIATNRAALMKKLPKNPNKRPSIAKNINFQVQEENEYWI</sequence>
<keyword evidence="1" id="KW-0238">DNA-binding</keyword>
<keyword evidence="1" id="KW-0371">Homeobox</keyword>
<dbReference type="RefSeq" id="WP_181909574.1">
    <property type="nucleotide sequence ID" value="NZ_QTTN01000014.1"/>
</dbReference>
<dbReference type="InterPro" id="IPR009057">
    <property type="entry name" value="Homeodomain-like_sf"/>
</dbReference>
<accession>A0A3D9RXL8</accession>
<dbReference type="GO" id="GO:0003677">
    <property type="term" value="F:DNA binding"/>
    <property type="evidence" value="ECO:0007669"/>
    <property type="project" value="UniProtKB-KW"/>
</dbReference>
<evidence type="ECO:0000313" key="1">
    <source>
        <dbReference type="EMBL" id="REE84567.1"/>
    </source>
</evidence>
<proteinExistence type="predicted"/>
<comment type="caution">
    <text evidence="1">The sequence shown here is derived from an EMBL/GenBank/DDBJ whole genome shotgun (WGS) entry which is preliminary data.</text>
</comment>
<reference evidence="1 2" key="1">
    <citation type="submission" date="2018-08" db="EMBL/GenBank/DDBJ databases">
        <title>Genomic Encyclopedia of Type Strains, Phase III (KMG-III): the genomes of soil and plant-associated and newly described type strains.</title>
        <authorList>
            <person name="Whitman W."/>
        </authorList>
    </citation>
    <scope>NUCLEOTIDE SEQUENCE [LARGE SCALE GENOMIC DNA]</scope>
    <source>
        <strain evidence="1 2">CGMCC 1.10966</strain>
    </source>
</reference>
<dbReference type="Gene3D" id="1.10.10.60">
    <property type="entry name" value="Homeodomain-like"/>
    <property type="match status" value="1"/>
</dbReference>